<evidence type="ECO:0000313" key="3">
    <source>
        <dbReference type="EMBL" id="WJZ94360.1"/>
    </source>
</evidence>
<sequence>MGEGALEGKGDHGGAISGDEGVDGDERTKKVDQLQDSVQRLEEKLSNLESENQVLRQQALAISPTAKALSARPKTPILQRTPENGNVLNGEAKKQLDSSLALSSPQEPVSEEKPQKSLNEKQQENQDLLIKCISQDLGFSGGRPIAACLIYKSLLQWRSFEVERTSVFDRIIQKIGAAIEVKDNDDVLSYWLCNSSTLLLLLQRTLKASGAASLTPQIKIYLKI</sequence>
<feature type="domain" description="Dilute" evidence="2">
    <location>
        <begin position="169"/>
        <end position="224"/>
    </location>
</feature>
<evidence type="ECO:0000256" key="1">
    <source>
        <dbReference type="SAM" id="MobiDB-lite"/>
    </source>
</evidence>
<proteinExistence type="predicted"/>
<feature type="compositionally biased region" description="Basic and acidic residues" evidence="1">
    <location>
        <begin position="110"/>
        <end position="121"/>
    </location>
</feature>
<gene>
    <name evidence="3" type="ORF">VitviT2T_013229</name>
</gene>
<evidence type="ECO:0000259" key="2">
    <source>
        <dbReference type="PROSITE" id="PS51126"/>
    </source>
</evidence>
<feature type="region of interest" description="Disordered" evidence="1">
    <location>
        <begin position="66"/>
        <end position="121"/>
    </location>
</feature>
<dbReference type="PROSITE" id="PS51126">
    <property type="entry name" value="DILUTE"/>
    <property type="match status" value="1"/>
</dbReference>
<keyword evidence="4" id="KW-1185">Reference proteome</keyword>
<accession>A0ABY9CI40</accession>
<name>A0ABY9CI40_VITVI</name>
<protein>
    <recommendedName>
        <fullName evidence="2">Dilute domain-containing protein</fullName>
    </recommendedName>
</protein>
<feature type="region of interest" description="Disordered" evidence="1">
    <location>
        <begin position="1"/>
        <end position="35"/>
    </location>
</feature>
<organism evidence="3 4">
    <name type="scientific">Vitis vinifera</name>
    <name type="common">Grape</name>
    <dbReference type="NCBI Taxonomy" id="29760"/>
    <lineage>
        <taxon>Eukaryota</taxon>
        <taxon>Viridiplantae</taxon>
        <taxon>Streptophyta</taxon>
        <taxon>Embryophyta</taxon>
        <taxon>Tracheophyta</taxon>
        <taxon>Spermatophyta</taxon>
        <taxon>Magnoliopsida</taxon>
        <taxon>eudicotyledons</taxon>
        <taxon>Gunneridae</taxon>
        <taxon>Pentapetalae</taxon>
        <taxon>rosids</taxon>
        <taxon>Vitales</taxon>
        <taxon>Vitaceae</taxon>
        <taxon>Viteae</taxon>
        <taxon>Vitis</taxon>
    </lineage>
</organism>
<dbReference type="EMBL" id="CP126656">
    <property type="protein sequence ID" value="WJZ94360.1"/>
    <property type="molecule type" value="Genomic_DNA"/>
</dbReference>
<dbReference type="InterPro" id="IPR002710">
    <property type="entry name" value="Dilute_dom"/>
</dbReference>
<feature type="compositionally biased region" description="Basic and acidic residues" evidence="1">
    <location>
        <begin position="1"/>
        <end position="12"/>
    </location>
</feature>
<feature type="compositionally biased region" description="Polar residues" evidence="1">
    <location>
        <begin position="97"/>
        <end position="107"/>
    </location>
</feature>
<reference evidence="3 4" key="1">
    <citation type="journal article" date="2023" name="Hortic Res">
        <title>The complete reference genome for grapevine (Vitis vinifera L.) genetics and breeding.</title>
        <authorList>
            <person name="Shi X."/>
            <person name="Cao S."/>
            <person name="Wang X."/>
            <person name="Huang S."/>
            <person name="Wang Y."/>
            <person name="Liu Z."/>
            <person name="Liu W."/>
            <person name="Leng X."/>
            <person name="Peng Y."/>
            <person name="Wang N."/>
            <person name="Wang Y."/>
            <person name="Ma Z."/>
            <person name="Xu X."/>
            <person name="Zhang F."/>
            <person name="Xue H."/>
            <person name="Zhong H."/>
            <person name="Wang Y."/>
            <person name="Zhang K."/>
            <person name="Velt A."/>
            <person name="Avia K."/>
            <person name="Holtgrawe D."/>
            <person name="Grimplet J."/>
            <person name="Matus J.T."/>
            <person name="Ware D."/>
            <person name="Wu X."/>
            <person name="Wang H."/>
            <person name="Liu C."/>
            <person name="Fang Y."/>
            <person name="Rustenholz C."/>
            <person name="Cheng Z."/>
            <person name="Xiao H."/>
            <person name="Zhou Y."/>
        </authorList>
    </citation>
    <scope>NUCLEOTIDE SEQUENCE [LARGE SCALE GENOMIC DNA]</scope>
    <source>
        <strain evidence="4">cv. Pinot noir / PN40024</strain>
        <tissue evidence="3">Leaf</tissue>
    </source>
</reference>
<evidence type="ECO:0000313" key="4">
    <source>
        <dbReference type="Proteomes" id="UP001227230"/>
    </source>
</evidence>
<feature type="compositionally biased region" description="Basic and acidic residues" evidence="1">
    <location>
        <begin position="24"/>
        <end position="35"/>
    </location>
</feature>
<dbReference type="Proteomes" id="UP001227230">
    <property type="component" value="Chromosome 9"/>
</dbReference>